<feature type="compositionally biased region" description="Pro residues" evidence="1">
    <location>
        <begin position="92"/>
        <end position="106"/>
    </location>
</feature>
<evidence type="ECO:0000313" key="4">
    <source>
        <dbReference type="Proteomes" id="UP001049518"/>
    </source>
</evidence>
<gene>
    <name evidence="3" type="ORF">AGRA3207_000875</name>
</gene>
<dbReference type="Pfam" id="PF08817">
    <property type="entry name" value="YukD"/>
    <property type="match status" value="1"/>
</dbReference>
<evidence type="ECO:0000313" key="3">
    <source>
        <dbReference type="EMBL" id="QXJ20203.1"/>
    </source>
</evidence>
<evidence type="ECO:0000256" key="1">
    <source>
        <dbReference type="SAM" id="MobiDB-lite"/>
    </source>
</evidence>
<dbReference type="InterPro" id="IPR045430">
    <property type="entry name" value="EAD1"/>
</dbReference>
<dbReference type="InterPro" id="IPR024962">
    <property type="entry name" value="YukD-like"/>
</dbReference>
<dbReference type="SUPFAM" id="SSF54495">
    <property type="entry name" value="UBC-like"/>
    <property type="match status" value="1"/>
</dbReference>
<accession>A0ABX8QN99</accession>
<dbReference type="EMBL" id="CP059572">
    <property type="protein sequence ID" value="QXJ20203.1"/>
    <property type="molecule type" value="Genomic_DNA"/>
</dbReference>
<feature type="domain" description="Effector-associated" evidence="2">
    <location>
        <begin position="1"/>
        <end position="88"/>
    </location>
</feature>
<reference evidence="3" key="1">
    <citation type="submission" date="2020-07" db="EMBL/GenBank/DDBJ databases">
        <authorList>
            <person name="Tarantini F.S."/>
            <person name="Hong K.W."/>
            <person name="Chan K.G."/>
        </authorList>
    </citation>
    <scope>NUCLEOTIDE SEQUENCE</scope>
    <source>
        <strain evidence="3">32-07</strain>
    </source>
</reference>
<dbReference type="RefSeq" id="WP_231333261.1">
    <property type="nucleotide sequence ID" value="NZ_CP059572.1"/>
</dbReference>
<feature type="compositionally biased region" description="Low complexity" evidence="1">
    <location>
        <begin position="107"/>
        <end position="132"/>
    </location>
</feature>
<dbReference type="Proteomes" id="UP001049518">
    <property type="component" value="Chromosome"/>
</dbReference>
<dbReference type="CDD" id="cd00195">
    <property type="entry name" value="UBCc_UEV"/>
    <property type="match status" value="1"/>
</dbReference>
<protein>
    <recommendedName>
        <fullName evidence="2">Effector-associated domain-containing protein</fullName>
    </recommendedName>
</protein>
<dbReference type="InterPro" id="IPR016135">
    <property type="entry name" value="UBQ-conjugating_enzyme/RWD"/>
</dbReference>
<evidence type="ECO:0000259" key="2">
    <source>
        <dbReference type="Pfam" id="PF19955"/>
    </source>
</evidence>
<keyword evidence="4" id="KW-1185">Reference proteome</keyword>
<dbReference type="Pfam" id="PF19955">
    <property type="entry name" value="EAD1"/>
    <property type="match status" value="1"/>
</dbReference>
<name>A0ABX8QN99_9ACTN</name>
<feature type="region of interest" description="Disordered" evidence="1">
    <location>
        <begin position="92"/>
        <end position="141"/>
    </location>
</feature>
<dbReference type="Gene3D" id="3.10.110.10">
    <property type="entry name" value="Ubiquitin Conjugating Enzyme"/>
    <property type="match status" value="1"/>
</dbReference>
<sequence length="511" mass="54686">MTGQDRAYFLEALAEIYSTASRADRILDTIDFPARLRPSFTGSPEQAWNDIFREIVNGVVHAGFRRLLENSLRVYGSNAAFLALSERYLQPPAAPEPEPAAAPRPGAPAAHPAANEVAGSTAGSTAGAVPGATSPPGPPACHVIFRADTEDERAALREWLERADLAPVEVWSTPSSLSFRVSSGDPGEIRRLLDRTAFGWTVVPPGAPDYLLRQIYVDGPDGRRFRIVDAPAQQTVGNIAAEVVGAYGPNFPGAKRPTVVDRVDSDGSGRRVDPERTLHDAGVRDGDRLRVGFQATAAAVHPADREAALYRVKNQILAYAAGRPGFEVAANLPLAPTEYRLTFVQPSFGPPPPEGGEPVDVSRHVVVIMLGPEFPVTAPTAFWMTPIFHPNVYPNYDSPLLRENKAAGGLVCLGALDEGYHAALHFGELCAMLCDIAAYRNYAIFKPDGTVTASGRAGLQGDHFDGAAAAWAMSPEGARRIMGIGGAPSLARRQAKGSYPNLVERIETDRA</sequence>
<proteinExistence type="predicted"/>
<organism evidence="3 4">
    <name type="scientific">Actinomadura graeca</name>
    <dbReference type="NCBI Taxonomy" id="2750812"/>
    <lineage>
        <taxon>Bacteria</taxon>
        <taxon>Bacillati</taxon>
        <taxon>Actinomycetota</taxon>
        <taxon>Actinomycetes</taxon>
        <taxon>Streptosporangiales</taxon>
        <taxon>Thermomonosporaceae</taxon>
        <taxon>Actinomadura</taxon>
    </lineage>
</organism>